<keyword evidence="1" id="KW-0802">TPR repeat</keyword>
<dbReference type="PROSITE" id="PS50005">
    <property type="entry name" value="TPR"/>
    <property type="match status" value="1"/>
</dbReference>
<dbReference type="SMART" id="SM00028">
    <property type="entry name" value="TPR"/>
    <property type="match status" value="7"/>
</dbReference>
<feature type="region of interest" description="Disordered" evidence="2">
    <location>
        <begin position="25"/>
        <end position="56"/>
    </location>
</feature>
<keyword evidence="5" id="KW-1185">Reference proteome</keyword>
<protein>
    <submittedName>
        <fullName evidence="4">Tetratricopeptide repeat protein</fullName>
    </submittedName>
</protein>
<reference evidence="5" key="1">
    <citation type="journal article" date="2019" name="Int. J. Syst. Evol. Microbiol.">
        <title>The Global Catalogue of Microorganisms (GCM) 10K type strain sequencing project: providing services to taxonomists for standard genome sequencing and annotation.</title>
        <authorList>
            <consortium name="The Broad Institute Genomics Platform"/>
            <consortium name="The Broad Institute Genome Sequencing Center for Infectious Disease"/>
            <person name="Wu L."/>
            <person name="Ma J."/>
        </authorList>
    </citation>
    <scope>NUCLEOTIDE SEQUENCE [LARGE SCALE GENOMIC DNA]</scope>
    <source>
        <strain evidence="5">KCTC 42986</strain>
    </source>
</reference>
<evidence type="ECO:0000313" key="4">
    <source>
        <dbReference type="EMBL" id="MFC3108545.1"/>
    </source>
</evidence>
<dbReference type="RefSeq" id="WP_390322198.1">
    <property type="nucleotide sequence ID" value="NZ_JBHRTP010000032.1"/>
</dbReference>
<evidence type="ECO:0000256" key="2">
    <source>
        <dbReference type="SAM" id="MobiDB-lite"/>
    </source>
</evidence>
<gene>
    <name evidence="4" type="ORF">ACFOFO_11325</name>
</gene>
<dbReference type="Proteomes" id="UP001595530">
    <property type="component" value="Unassembled WGS sequence"/>
</dbReference>
<feature type="repeat" description="TPR" evidence="1">
    <location>
        <begin position="520"/>
        <end position="553"/>
    </location>
</feature>
<feature type="signal peptide" evidence="3">
    <location>
        <begin position="1"/>
        <end position="20"/>
    </location>
</feature>
<evidence type="ECO:0000256" key="3">
    <source>
        <dbReference type="SAM" id="SignalP"/>
    </source>
</evidence>
<keyword evidence="3" id="KW-0732">Signal</keyword>
<organism evidence="4 5">
    <name type="scientific">Undibacterium arcticum</name>
    <dbReference type="NCBI Taxonomy" id="1762892"/>
    <lineage>
        <taxon>Bacteria</taxon>
        <taxon>Pseudomonadati</taxon>
        <taxon>Pseudomonadota</taxon>
        <taxon>Betaproteobacteria</taxon>
        <taxon>Burkholderiales</taxon>
        <taxon>Oxalobacteraceae</taxon>
        <taxon>Undibacterium</taxon>
    </lineage>
</organism>
<name>A0ABV7F0U9_9BURK</name>
<dbReference type="PANTHER" id="PTHR12558:SF13">
    <property type="entry name" value="CELL DIVISION CYCLE PROTEIN 27 HOMOLOG"/>
    <property type="match status" value="1"/>
</dbReference>
<dbReference type="Pfam" id="PF13432">
    <property type="entry name" value="TPR_16"/>
    <property type="match status" value="3"/>
</dbReference>
<evidence type="ECO:0000313" key="5">
    <source>
        <dbReference type="Proteomes" id="UP001595530"/>
    </source>
</evidence>
<dbReference type="InterPro" id="IPR019734">
    <property type="entry name" value="TPR_rpt"/>
</dbReference>
<feature type="compositionally biased region" description="Low complexity" evidence="2">
    <location>
        <begin position="36"/>
        <end position="45"/>
    </location>
</feature>
<proteinExistence type="predicted"/>
<dbReference type="PROSITE" id="PS51257">
    <property type="entry name" value="PROKAR_LIPOPROTEIN"/>
    <property type="match status" value="1"/>
</dbReference>
<dbReference type="EMBL" id="JBHRTP010000032">
    <property type="protein sequence ID" value="MFC3108545.1"/>
    <property type="molecule type" value="Genomic_DNA"/>
</dbReference>
<dbReference type="PANTHER" id="PTHR12558">
    <property type="entry name" value="CELL DIVISION CYCLE 16,23,27"/>
    <property type="match status" value="1"/>
</dbReference>
<dbReference type="SUPFAM" id="SSF48452">
    <property type="entry name" value="TPR-like"/>
    <property type="match status" value="3"/>
</dbReference>
<feature type="chain" id="PRO_5046634040" evidence="3">
    <location>
        <begin position="21"/>
        <end position="600"/>
    </location>
</feature>
<sequence>MKKLFLIVTVSALLSACASAERPAQPVAPQPDLAVSDTAADTAAPEAEDSAESAGADALPSNALTSEILYKLMAANLAYQRGQWQAAYSTMLDVAQRTHDQRIARRAAEIALAAKQPAEALAAVRLWHDLAPHSEEATQYLLGFIVLSDKLDEAQPILAQRLQEASPQRRGLMMFQVQRILAGAKNKAAAFALLEQLLAPYLSTPEAHIALAQSATAAGDNARAAEEAHTALTLQPDSELAILTLAQVTPDLQQAQKSVAAFIEAHPKAREVRLAYARMLVDQKQYAQARSQFETLLKAQPQDLQAMFALGILALQMKNPKAAEQYFTHYLDLLSARENDERDPSQVLLILAQIAEERDDTAAALKWLEKIEDADGQKPAWFNAQLKRAQLIAKRGDLAGAQKLLAELKPESTRDQVQVVLADSMILRDGGREQAAYAALEAGLKRFPDNNDLLYDYAMMAEKRNNLASMETSLRKIIAQAPNSQQAYNALGYALADRNLRLAEAFALIDTALKLAPDDPFIMDSMGWVQFRMGNLKQAEQQLRRAYALRPDAEIAVHLGEVLWAEGQKTDAQQLWREVRSKDPKNDALKSTLARLNVQL</sequence>
<evidence type="ECO:0000256" key="1">
    <source>
        <dbReference type="PROSITE-ProRule" id="PRU00339"/>
    </source>
</evidence>
<dbReference type="InterPro" id="IPR011990">
    <property type="entry name" value="TPR-like_helical_dom_sf"/>
</dbReference>
<comment type="caution">
    <text evidence="4">The sequence shown here is derived from an EMBL/GenBank/DDBJ whole genome shotgun (WGS) entry which is preliminary data.</text>
</comment>
<dbReference type="Gene3D" id="1.25.40.10">
    <property type="entry name" value="Tetratricopeptide repeat domain"/>
    <property type="match status" value="2"/>
</dbReference>
<accession>A0ABV7F0U9</accession>